<dbReference type="GO" id="GO:0016020">
    <property type="term" value="C:membrane"/>
    <property type="evidence" value="ECO:0007669"/>
    <property type="project" value="InterPro"/>
</dbReference>
<evidence type="ECO:0000313" key="4">
    <source>
        <dbReference type="Proteomes" id="UP000252582"/>
    </source>
</evidence>
<reference evidence="3 4" key="1">
    <citation type="submission" date="2018-07" db="EMBL/GenBank/DDBJ databases">
        <title>Genomic Encyclopedia of Type Strains, Phase IV (KMG-IV): sequencing the most valuable type-strain genomes for metagenomic binning, comparative biology and taxonomic classification.</title>
        <authorList>
            <person name="Goeker M."/>
        </authorList>
    </citation>
    <scope>NUCLEOTIDE SEQUENCE [LARGE SCALE GENOMIC DNA]</scope>
    <source>
        <strain evidence="3 4">DSM 25528</strain>
    </source>
</reference>
<dbReference type="InterPro" id="IPR000620">
    <property type="entry name" value="EamA_dom"/>
</dbReference>
<protein>
    <submittedName>
        <fullName evidence="3">Drug/metabolite transporter (DMT)-like permease</fullName>
    </submittedName>
</protein>
<keyword evidence="1" id="KW-1133">Transmembrane helix</keyword>
<feature type="transmembrane region" description="Helical" evidence="1">
    <location>
        <begin position="272"/>
        <end position="291"/>
    </location>
</feature>
<sequence>MPRKGGNVRTRATLIGFTAILMWSFLAFFTAASGKMPPFQLSAIAFAIGSLPSIVAFAVRPERLRSLRQPLKVWVTGVAGLFGYHFLYFTALRNAPVVEAGLIAYLWPLLIVVGSALLPGERLRWYHVVGALAGLSGTVLIVGKDGVDFDPAYLLGYSAAFLCAFTWSGYSLLTRRFDAVSTDVVTGFCLATSVLSLVCHLLLETTAWPTDAWEWLAVAGLGLFPVGAAFYAWDYGVKNGDIQILGASSYAAPLLSTLILALFGFAEPNLRIALACLLITGGAVLAAREMFRRRPAPVAG</sequence>
<organism evidence="3 4">
    <name type="scientific">Ciceribacter lividus</name>
    <dbReference type="NCBI Taxonomy" id="1197950"/>
    <lineage>
        <taxon>Bacteria</taxon>
        <taxon>Pseudomonadati</taxon>
        <taxon>Pseudomonadota</taxon>
        <taxon>Alphaproteobacteria</taxon>
        <taxon>Hyphomicrobiales</taxon>
        <taxon>Rhizobiaceae</taxon>
        <taxon>Ciceribacter</taxon>
    </lineage>
</organism>
<feature type="domain" description="EamA" evidence="2">
    <location>
        <begin position="13"/>
        <end position="142"/>
    </location>
</feature>
<dbReference type="PANTHER" id="PTHR22911:SF76">
    <property type="entry name" value="EAMA DOMAIN-CONTAINING PROTEIN"/>
    <property type="match status" value="1"/>
</dbReference>
<feature type="transmembrane region" description="Helical" evidence="1">
    <location>
        <begin position="215"/>
        <end position="233"/>
    </location>
</feature>
<dbReference type="EMBL" id="QPIX01000004">
    <property type="protein sequence ID" value="RCW26011.1"/>
    <property type="molecule type" value="Genomic_DNA"/>
</dbReference>
<feature type="transmembrane region" description="Helical" evidence="1">
    <location>
        <begin position="39"/>
        <end position="59"/>
    </location>
</feature>
<gene>
    <name evidence="3" type="ORF">DFR48_104264</name>
</gene>
<name>A0A6I7HPJ2_9HYPH</name>
<proteinExistence type="predicted"/>
<feature type="domain" description="EamA" evidence="2">
    <location>
        <begin position="155"/>
        <end position="286"/>
    </location>
</feature>
<keyword evidence="1" id="KW-0472">Membrane</keyword>
<dbReference type="Proteomes" id="UP000252582">
    <property type="component" value="Unassembled WGS sequence"/>
</dbReference>
<dbReference type="Pfam" id="PF00892">
    <property type="entry name" value="EamA"/>
    <property type="match status" value="2"/>
</dbReference>
<feature type="transmembrane region" description="Helical" evidence="1">
    <location>
        <begin position="12"/>
        <end position="33"/>
    </location>
</feature>
<feature type="transmembrane region" description="Helical" evidence="1">
    <location>
        <begin position="245"/>
        <end position="266"/>
    </location>
</feature>
<evidence type="ECO:0000256" key="1">
    <source>
        <dbReference type="SAM" id="Phobius"/>
    </source>
</evidence>
<feature type="transmembrane region" description="Helical" evidence="1">
    <location>
        <begin position="71"/>
        <end position="91"/>
    </location>
</feature>
<dbReference type="SUPFAM" id="SSF103481">
    <property type="entry name" value="Multidrug resistance efflux transporter EmrE"/>
    <property type="match status" value="2"/>
</dbReference>
<feature type="transmembrane region" description="Helical" evidence="1">
    <location>
        <begin position="154"/>
        <end position="173"/>
    </location>
</feature>
<feature type="transmembrane region" description="Helical" evidence="1">
    <location>
        <begin position="97"/>
        <end position="118"/>
    </location>
</feature>
<dbReference type="PANTHER" id="PTHR22911">
    <property type="entry name" value="ACYL-MALONYL CONDENSING ENZYME-RELATED"/>
    <property type="match status" value="1"/>
</dbReference>
<feature type="transmembrane region" description="Helical" evidence="1">
    <location>
        <begin position="125"/>
        <end position="142"/>
    </location>
</feature>
<keyword evidence="4" id="KW-1185">Reference proteome</keyword>
<dbReference type="AlphaFoldDB" id="A0A6I7HPJ2"/>
<dbReference type="InterPro" id="IPR037185">
    <property type="entry name" value="EmrE-like"/>
</dbReference>
<evidence type="ECO:0000313" key="3">
    <source>
        <dbReference type="EMBL" id="RCW26011.1"/>
    </source>
</evidence>
<keyword evidence="1" id="KW-0812">Transmembrane</keyword>
<evidence type="ECO:0000259" key="2">
    <source>
        <dbReference type="Pfam" id="PF00892"/>
    </source>
</evidence>
<feature type="transmembrane region" description="Helical" evidence="1">
    <location>
        <begin position="185"/>
        <end position="203"/>
    </location>
</feature>
<comment type="caution">
    <text evidence="3">The sequence shown here is derived from an EMBL/GenBank/DDBJ whole genome shotgun (WGS) entry which is preliminary data.</text>
</comment>
<accession>A0A6I7HPJ2</accession>